<dbReference type="InterPro" id="IPR000873">
    <property type="entry name" value="AMP-dep_synth/lig_dom"/>
</dbReference>
<dbReference type="InterPro" id="IPR020845">
    <property type="entry name" value="AMP-binding_CS"/>
</dbReference>
<feature type="domain" description="AMP-dependent synthetase/ligase" evidence="3">
    <location>
        <begin position="692"/>
        <end position="1050"/>
    </location>
</feature>
<proteinExistence type="predicted"/>
<evidence type="ECO:0000313" key="4">
    <source>
        <dbReference type="EMBL" id="KAK4500896.1"/>
    </source>
</evidence>
<keyword evidence="5" id="KW-1185">Reference proteome</keyword>
<feature type="region of interest" description="Disordered" evidence="1">
    <location>
        <begin position="1"/>
        <end position="34"/>
    </location>
</feature>
<dbReference type="EMBL" id="JAXOVC010000006">
    <property type="protein sequence ID" value="KAK4500896.1"/>
    <property type="molecule type" value="Genomic_DNA"/>
</dbReference>
<feature type="transmembrane region" description="Helical" evidence="2">
    <location>
        <begin position="51"/>
        <end position="71"/>
    </location>
</feature>
<dbReference type="Pfam" id="PF00501">
    <property type="entry name" value="AMP-binding"/>
    <property type="match status" value="1"/>
</dbReference>
<dbReference type="PANTHER" id="PTHR35394">
    <property type="entry name" value="DUF3176 DOMAIN-CONTAINING PROTEIN"/>
    <property type="match status" value="1"/>
</dbReference>
<feature type="transmembrane region" description="Helical" evidence="2">
    <location>
        <begin position="575"/>
        <end position="597"/>
    </location>
</feature>
<gene>
    <name evidence="4" type="ORF">PRZ48_009088</name>
</gene>
<evidence type="ECO:0000256" key="1">
    <source>
        <dbReference type="SAM" id="MobiDB-lite"/>
    </source>
</evidence>
<keyword evidence="2" id="KW-0812">Transmembrane</keyword>
<evidence type="ECO:0000313" key="5">
    <source>
        <dbReference type="Proteomes" id="UP001305779"/>
    </source>
</evidence>
<organism evidence="4 5">
    <name type="scientific">Zasmidium cellare</name>
    <name type="common">Wine cellar mold</name>
    <name type="synonym">Racodium cellare</name>
    <dbReference type="NCBI Taxonomy" id="395010"/>
    <lineage>
        <taxon>Eukaryota</taxon>
        <taxon>Fungi</taxon>
        <taxon>Dikarya</taxon>
        <taxon>Ascomycota</taxon>
        <taxon>Pezizomycotina</taxon>
        <taxon>Dothideomycetes</taxon>
        <taxon>Dothideomycetidae</taxon>
        <taxon>Mycosphaerellales</taxon>
        <taxon>Mycosphaerellaceae</taxon>
        <taxon>Zasmidium</taxon>
    </lineage>
</organism>
<dbReference type="Proteomes" id="UP001305779">
    <property type="component" value="Unassembled WGS sequence"/>
</dbReference>
<dbReference type="InterPro" id="IPR042099">
    <property type="entry name" value="ANL_N_sf"/>
</dbReference>
<name>A0ABR0EHA3_ZASCE</name>
<dbReference type="InterPro" id="IPR021514">
    <property type="entry name" value="DUF3176"/>
</dbReference>
<dbReference type="PANTHER" id="PTHR35394:SF5">
    <property type="entry name" value="DUF3176 DOMAIN-CONTAINING PROTEIN"/>
    <property type="match status" value="1"/>
</dbReference>
<evidence type="ECO:0000256" key="2">
    <source>
        <dbReference type="SAM" id="Phobius"/>
    </source>
</evidence>
<dbReference type="Pfam" id="PF11374">
    <property type="entry name" value="DUF3176"/>
    <property type="match status" value="1"/>
</dbReference>
<keyword evidence="2" id="KW-1133">Transmembrane helix</keyword>
<comment type="caution">
    <text evidence="4">The sequence shown here is derived from an EMBL/GenBank/DDBJ whole genome shotgun (WGS) entry which is preliminary data.</text>
</comment>
<accession>A0ABR0EHA3</accession>
<keyword evidence="2" id="KW-0472">Membrane</keyword>
<dbReference type="SUPFAM" id="SSF56801">
    <property type="entry name" value="Acetyl-CoA synthetase-like"/>
    <property type="match status" value="1"/>
</dbReference>
<sequence length="1114" mass="121212">MPSSEQTRLYPSADSDRHHAEPSTEQPNDLKPAYRHRPPKHNGFMIWWKELIAALLAVGMCFATVGTLYPYQGRPLPQWPYSITVNALLSAYMVVLKATVVYLLAESIGYQKWAWFSNTAAQPLYDFVLHDEATRGPIGAIGLLWKTSVRHIWQWLSCILLLVALFVDPFTQQVLQYSDCNVLDHTGSANIPRSNFFAGSGTHVAAGTLSITADEQTAINAGIVAPGSVIDMTCSSGNCTFSPYGTIGFCSSCVDISDHVGIKMENFTFNNQSDYPSTITGVPGGLTVQFVEGFGQSNFSTFGMLDDGTLQFVAGLPILPNTDPIMIGPLDPATGEQPSGCNDAATNNTWRCEGYGAANCTIYPCVRTYNATMNNGALKETLLAQTPNSDITFGMPRSSTSMTTINATCLTPKQRGFLAAQGYPINASTEFVPYNLSGQPSTLDAIPKWVSNDTELNDFEKAAQKQGCMYIIEHGFVQGLLPYLNRVSSGNLTGDWDTYGGAMAMFEGPQMLQTLYNFGDYGFNRTESLFQNISESLTKHMRTHSGINASANPFNLDAPAIGLVWQDKTCLTVRWPWLALSWALVALTLVVFVQVMLTQGYVAEDVRTWKSSTLPLMYYAHQDPNGRGPSDPVDYASQDVSRLEGLAKRTLATEMGADAKTTGSAQSKRLTTGDDGNTEMGADVNLNTFFGRQVSRRPNSVFLRFIGEPDLTYADVDTLVKRLTGGLQGAGVMEGSRVLVMMRNCSFLAYSWLAIGRLGGIWVPANEGLRSKALRNVLETTDPALILVDDNLAEYLHESGASITAPIYIRGTGQLAGVGHNYPEVSELMRPSESSLPAVQTSPDSAVAFTFTSGSTGRSKACVLSHESFINMASTLIRHCRITSEDVLFCPFPLHHVDASSLTIAPALLTGAVAAFSTRFSAETFWDEIRSTGATVYDFMGNTLTLTMNNSPSSLDRTHNVRLAWGIPLTDAMAQQYEARFGHPVVTLYGSSEAGLPIFQEGDLAPGSCGKIQPGVRARIVDDSGNPLLHGTPGQLLLRPLKPATFFSGYFGDDAKTKGVFEDGWFHTGDLGKLDKDGNFYFIGRLKDIVRRRGELVSTEEVEALLSSIRLLIS</sequence>
<feature type="transmembrane region" description="Helical" evidence="2">
    <location>
        <begin position="83"/>
        <end position="105"/>
    </location>
</feature>
<dbReference type="PROSITE" id="PS00455">
    <property type="entry name" value="AMP_BINDING"/>
    <property type="match status" value="1"/>
</dbReference>
<protein>
    <recommendedName>
        <fullName evidence="3">AMP-dependent synthetase/ligase domain-containing protein</fullName>
    </recommendedName>
</protein>
<feature type="region of interest" description="Disordered" evidence="1">
    <location>
        <begin position="657"/>
        <end position="677"/>
    </location>
</feature>
<feature type="compositionally biased region" description="Polar residues" evidence="1">
    <location>
        <begin position="661"/>
        <end position="670"/>
    </location>
</feature>
<evidence type="ECO:0000259" key="3">
    <source>
        <dbReference type="Pfam" id="PF00501"/>
    </source>
</evidence>
<dbReference type="Gene3D" id="3.40.50.12780">
    <property type="entry name" value="N-terminal domain of ligase-like"/>
    <property type="match status" value="1"/>
</dbReference>
<reference evidence="4 5" key="1">
    <citation type="journal article" date="2023" name="G3 (Bethesda)">
        <title>A chromosome-level genome assembly of Zasmidium syzygii isolated from banana leaves.</title>
        <authorList>
            <person name="van Westerhoven A.C."/>
            <person name="Mehrabi R."/>
            <person name="Talebi R."/>
            <person name="Steentjes M.B.F."/>
            <person name="Corcolon B."/>
            <person name="Chong P.A."/>
            <person name="Kema G.H.J."/>
            <person name="Seidl M.F."/>
        </authorList>
    </citation>
    <scope>NUCLEOTIDE SEQUENCE [LARGE SCALE GENOMIC DNA]</scope>
    <source>
        <strain evidence="4 5">P124</strain>
    </source>
</reference>